<dbReference type="AlphaFoldDB" id="E6X0R7"/>
<evidence type="ECO:0000256" key="4">
    <source>
        <dbReference type="ARBA" id="ARBA00022692"/>
    </source>
</evidence>
<comment type="similarity">
    <text evidence="2">Belongs to the ABC-4 integral membrane protein family. LolC/E subfamily.</text>
</comment>
<evidence type="ECO:0000256" key="7">
    <source>
        <dbReference type="SAM" id="Phobius"/>
    </source>
</evidence>
<organism evidence="9 10">
    <name type="scientific">Nitratifractor salsuginis (strain DSM 16511 / JCM 12458 / E9I37-1)</name>
    <dbReference type="NCBI Taxonomy" id="749222"/>
    <lineage>
        <taxon>Bacteria</taxon>
        <taxon>Pseudomonadati</taxon>
        <taxon>Campylobacterota</taxon>
        <taxon>Epsilonproteobacteria</taxon>
        <taxon>Campylobacterales</taxon>
        <taxon>Sulfurovaceae</taxon>
        <taxon>Nitratifractor</taxon>
    </lineage>
</organism>
<dbReference type="InterPro" id="IPR051447">
    <property type="entry name" value="Lipoprotein-release_system"/>
</dbReference>
<accession>E6X0R7</accession>
<evidence type="ECO:0000313" key="10">
    <source>
        <dbReference type="Proteomes" id="UP000008633"/>
    </source>
</evidence>
<keyword evidence="4 7" id="KW-0812">Transmembrane</keyword>
<dbReference type="InterPro" id="IPR003838">
    <property type="entry name" value="ABC3_permease_C"/>
</dbReference>
<dbReference type="EMBL" id="CP002452">
    <property type="protein sequence ID" value="ADV45787.1"/>
    <property type="molecule type" value="Genomic_DNA"/>
</dbReference>
<dbReference type="Pfam" id="PF02687">
    <property type="entry name" value="FtsX"/>
    <property type="match status" value="1"/>
</dbReference>
<dbReference type="PANTHER" id="PTHR30489">
    <property type="entry name" value="LIPOPROTEIN-RELEASING SYSTEM TRANSMEMBRANE PROTEIN LOLE"/>
    <property type="match status" value="1"/>
</dbReference>
<evidence type="ECO:0000256" key="1">
    <source>
        <dbReference type="ARBA" id="ARBA00004651"/>
    </source>
</evidence>
<evidence type="ECO:0000256" key="2">
    <source>
        <dbReference type="ARBA" id="ARBA00005236"/>
    </source>
</evidence>
<dbReference type="eggNOG" id="COG0577">
    <property type="taxonomic scope" value="Bacteria"/>
</dbReference>
<dbReference type="GO" id="GO:0098797">
    <property type="term" value="C:plasma membrane protein complex"/>
    <property type="evidence" value="ECO:0007669"/>
    <property type="project" value="TreeGrafter"/>
</dbReference>
<feature type="transmembrane region" description="Helical" evidence="7">
    <location>
        <begin position="21"/>
        <end position="41"/>
    </location>
</feature>
<sequence length="392" mass="44219">MGNNPFFHFLTLNLFAERRKHLAVVGLSVVLIFLFSATLFISSSLQTSLQKALESEPDFVVQRVRGDHLLPVPEEWIDEIAALHGVSAVAPRVWGRYYTEPKGKSFLIVGIDFLEEQSHRALSKLIAQTDLRKFLSGKYMIAGPGVQRWMQRHFYKEGYNFLAPDGKFIQLKLFATLPKESSLMGNDLVIVPIETARKILGLKEEQSTDITFNVPNDSEWPNIESKVSAMHYDLRIISKKEVRGAYDRLFNYKGGFFLVLFLIVLLAFALILYQRSSQVFSQEKRSIGILRALGWSIRDVLQLKLAETLSIVLASFILGTVAAYFYVFVLGAPLLRQIFLGASNLHNDLTLVPVIDFSVLASIFLLYGVSFIAAVLIPVWRIAVTDPKEAML</sequence>
<keyword evidence="5 7" id="KW-1133">Transmembrane helix</keyword>
<evidence type="ECO:0000256" key="6">
    <source>
        <dbReference type="ARBA" id="ARBA00023136"/>
    </source>
</evidence>
<name>E6X0R7_NITSE</name>
<feature type="domain" description="ABC3 transporter permease C-terminal" evidence="8">
    <location>
        <begin position="259"/>
        <end position="383"/>
    </location>
</feature>
<gene>
    <name evidence="9" type="ordered locus">Nitsa_0517</name>
</gene>
<evidence type="ECO:0000259" key="8">
    <source>
        <dbReference type="Pfam" id="PF02687"/>
    </source>
</evidence>
<evidence type="ECO:0000313" key="9">
    <source>
        <dbReference type="EMBL" id="ADV45787.1"/>
    </source>
</evidence>
<dbReference type="HOGENOM" id="CLU_701928_0_0_7"/>
<feature type="transmembrane region" description="Helical" evidence="7">
    <location>
        <begin position="355"/>
        <end position="380"/>
    </location>
</feature>
<keyword evidence="3" id="KW-1003">Cell membrane</keyword>
<comment type="subcellular location">
    <subcellularLocation>
        <location evidence="1">Cell membrane</location>
        <topology evidence="1">Multi-pass membrane protein</topology>
    </subcellularLocation>
</comment>
<reference evidence="10" key="2">
    <citation type="submission" date="2011-01" db="EMBL/GenBank/DDBJ databases">
        <title>The complete genome of Nitratifractor salsuginis DSM 16511.</title>
        <authorList>
            <consortium name="US DOE Joint Genome Institute (JGI-PGF)"/>
            <person name="Lucas S."/>
            <person name="Copeland A."/>
            <person name="Lapidus A."/>
            <person name="Bruce D."/>
            <person name="Goodwin L."/>
            <person name="Pitluck S."/>
            <person name="Kyrpides N."/>
            <person name="Mavromatis K."/>
            <person name="Ivanova N."/>
            <person name="Mikhailova N."/>
            <person name="Zeytun A."/>
            <person name="Detter J.C."/>
            <person name="Tapia R."/>
            <person name="Han C."/>
            <person name="Land M."/>
            <person name="Hauser L."/>
            <person name="Markowitz V."/>
            <person name="Cheng J.-F."/>
            <person name="Hugenholtz P."/>
            <person name="Woyke T."/>
            <person name="Wu D."/>
            <person name="Tindall B."/>
            <person name="Schuetze A."/>
            <person name="Brambilla E."/>
            <person name="Klenk H.-P."/>
            <person name="Eisen J.A."/>
        </authorList>
    </citation>
    <scope>NUCLEOTIDE SEQUENCE [LARGE SCALE GENOMIC DNA]</scope>
    <source>
        <strain evidence="10">DSM 16511 / JCM 12458 / E9I37-1</strain>
    </source>
</reference>
<feature type="transmembrane region" description="Helical" evidence="7">
    <location>
        <begin position="311"/>
        <end position="335"/>
    </location>
</feature>
<feature type="transmembrane region" description="Helical" evidence="7">
    <location>
        <begin position="255"/>
        <end position="273"/>
    </location>
</feature>
<dbReference type="RefSeq" id="WP_013553483.1">
    <property type="nucleotide sequence ID" value="NC_014935.1"/>
</dbReference>
<reference evidence="9 10" key="1">
    <citation type="journal article" date="2011" name="Stand. Genomic Sci.">
        <title>Complete genome sequence of Nitratifractor salsuginis type strain (E9I37-1).</title>
        <authorList>
            <person name="Anderson I."/>
            <person name="Sikorski J."/>
            <person name="Zeytun A."/>
            <person name="Nolan M."/>
            <person name="Lapidus A."/>
            <person name="Lucas S."/>
            <person name="Hammon N."/>
            <person name="Deshpande S."/>
            <person name="Cheng J.F."/>
            <person name="Tapia R."/>
            <person name="Han C."/>
            <person name="Goodwin L."/>
            <person name="Pitluck S."/>
            <person name="Liolios K."/>
            <person name="Pagani I."/>
            <person name="Ivanova N."/>
            <person name="Huntemann M."/>
            <person name="Mavromatis K."/>
            <person name="Ovchinikova G."/>
            <person name="Pati A."/>
            <person name="Chen A."/>
            <person name="Palaniappan K."/>
            <person name="Land M."/>
            <person name="Hauser L."/>
            <person name="Brambilla E.M."/>
            <person name="Ngatchou-Djao O.D."/>
            <person name="Rohde M."/>
            <person name="Tindall B.J."/>
            <person name="Goker M."/>
            <person name="Detter J.C."/>
            <person name="Woyke T."/>
            <person name="Bristow J."/>
            <person name="Eisen J.A."/>
            <person name="Markowitz V."/>
            <person name="Hugenholtz P."/>
            <person name="Klenk H.P."/>
            <person name="Kyrpides N.C."/>
        </authorList>
    </citation>
    <scope>NUCLEOTIDE SEQUENCE [LARGE SCALE GENOMIC DNA]</scope>
    <source>
        <strain evidence="10">DSM 16511 / JCM 12458 / E9I37-1</strain>
    </source>
</reference>
<evidence type="ECO:0000256" key="3">
    <source>
        <dbReference type="ARBA" id="ARBA00022475"/>
    </source>
</evidence>
<dbReference type="PANTHER" id="PTHR30489:SF0">
    <property type="entry name" value="LIPOPROTEIN-RELEASING SYSTEM TRANSMEMBRANE PROTEIN LOLE"/>
    <property type="match status" value="1"/>
</dbReference>
<dbReference type="GO" id="GO:0044874">
    <property type="term" value="P:lipoprotein localization to outer membrane"/>
    <property type="evidence" value="ECO:0007669"/>
    <property type="project" value="TreeGrafter"/>
</dbReference>
<dbReference type="STRING" id="749222.Nitsa_0517"/>
<evidence type="ECO:0000256" key="5">
    <source>
        <dbReference type="ARBA" id="ARBA00022989"/>
    </source>
</evidence>
<keyword evidence="10" id="KW-1185">Reference proteome</keyword>
<keyword evidence="6 7" id="KW-0472">Membrane</keyword>
<proteinExistence type="inferred from homology"/>
<protein>
    <recommendedName>
        <fullName evidence="8">ABC3 transporter permease C-terminal domain-containing protein</fullName>
    </recommendedName>
</protein>
<dbReference type="KEGG" id="nsa:Nitsa_0517"/>
<dbReference type="Proteomes" id="UP000008633">
    <property type="component" value="Chromosome"/>
</dbReference>